<feature type="domain" description="NB-ARC" evidence="3">
    <location>
        <begin position="7"/>
        <end position="66"/>
    </location>
</feature>
<dbReference type="EMBL" id="CM003535">
    <property type="protein sequence ID" value="RCV39138.1"/>
    <property type="molecule type" value="Genomic_DNA"/>
</dbReference>
<organism evidence="6">
    <name type="scientific">Setaria italica</name>
    <name type="common">Foxtail millet</name>
    <name type="synonym">Panicum italicum</name>
    <dbReference type="NCBI Taxonomy" id="4555"/>
    <lineage>
        <taxon>Eukaryota</taxon>
        <taxon>Viridiplantae</taxon>
        <taxon>Streptophyta</taxon>
        <taxon>Embryophyta</taxon>
        <taxon>Tracheophyta</taxon>
        <taxon>Spermatophyta</taxon>
        <taxon>Magnoliopsida</taxon>
        <taxon>Liliopsida</taxon>
        <taxon>Poales</taxon>
        <taxon>Poaceae</taxon>
        <taxon>PACMAD clade</taxon>
        <taxon>Panicoideae</taxon>
        <taxon>Panicodae</taxon>
        <taxon>Paniceae</taxon>
        <taxon>Cenchrinae</taxon>
        <taxon>Setaria</taxon>
    </lineage>
</organism>
<dbReference type="Pfam" id="PF23598">
    <property type="entry name" value="LRR_14"/>
    <property type="match status" value="1"/>
</dbReference>
<dbReference type="OrthoDB" id="634627at2759"/>
<dbReference type="AlphaFoldDB" id="A0A368S9U7"/>
<evidence type="ECO:0000259" key="4">
    <source>
        <dbReference type="Pfam" id="PF23559"/>
    </source>
</evidence>
<dbReference type="InterPro" id="IPR058922">
    <property type="entry name" value="WHD_DRP"/>
</dbReference>
<evidence type="ECO:0000256" key="1">
    <source>
        <dbReference type="ARBA" id="ARBA00022737"/>
    </source>
</evidence>
<gene>
    <name evidence="6" type="ORF">SETIT_8G199800v2</name>
</gene>
<reference evidence="6" key="1">
    <citation type="journal article" date="2012" name="Nat. Biotechnol.">
        <title>Reference genome sequence of the model plant Setaria.</title>
        <authorList>
            <person name="Bennetzen J.L."/>
            <person name="Schmutz J."/>
            <person name="Wang H."/>
            <person name="Percifield R."/>
            <person name="Hawkins J."/>
            <person name="Pontaroli A.C."/>
            <person name="Estep M."/>
            <person name="Feng L."/>
            <person name="Vaughn J.N."/>
            <person name="Grimwood J."/>
            <person name="Jenkins J."/>
            <person name="Barry K."/>
            <person name="Lindquist E."/>
            <person name="Hellsten U."/>
            <person name="Deshpande S."/>
            <person name="Wang X."/>
            <person name="Wu X."/>
            <person name="Mitros T."/>
            <person name="Triplett J."/>
            <person name="Yang X."/>
            <person name="Ye C.Y."/>
            <person name="Mauro-Herrera M."/>
            <person name="Wang L."/>
            <person name="Li P."/>
            <person name="Sharma M."/>
            <person name="Sharma R."/>
            <person name="Ronald P.C."/>
            <person name="Panaud O."/>
            <person name="Kellogg E.A."/>
            <person name="Brutnell T.P."/>
            <person name="Doust A.N."/>
            <person name="Tuskan G.A."/>
            <person name="Rokhsar D."/>
            <person name="Devos K.M."/>
        </authorList>
    </citation>
    <scope>NUCLEOTIDE SEQUENCE [LARGE SCALE GENOMIC DNA]</scope>
    <source>
        <strain evidence="6">Yugu1</strain>
    </source>
</reference>
<sequence>MSVIVVRNRYFIVVDDIWDISVWKMIRCALPTNNGGYIIITTTRIFDVAKQVGGAYYKMPNLCLQNSKILLHRRIFGIEDKDKYIDKELIKLSEKILHKYGGVPLAIIMISGLLATKGGNKREWYKVCNSIGTSIKDTIDEKMKRILSLSYDDLPSHLRTCLLYLSVFPEGYEIGKDRLIRIWIAEDLIQCEKQGESLFEIGERYFYELIDRGMIQPVYKRWYYDMTENCRVHNMVFELICYLSCKQNFVSILDHVHHTFPSKEIIQRLSLQNCMVDHATHRATMSMQEVRSVVVFPSAVNILPALASFRVIRVLDLQSCCLSQGYSLKYLENLVDLRYLGLRDTGISQLSREIGKLQFLQTLDVTGNEISSLPSTVVELKHLMCLRIDSWTRAPCGIGSFTSLEELSTLCIQDSTDLIEDLGNQTELRVLGIDCHTGWNFKRFEKSLVECLHKLQKIHTLSISVVGECKLDAWVAPPHLRSLEITGCCSSTLSAWLNPLLLQELSFLSIEVRKIRQEDLEILGSLPALVYLDVEVGNQNHGILRRLVFHDCSFPCLVHCVLRGYIGPVAFQQGAMVKLERLHLAIPVLETREIAGGFEFGLGNLPVLQDVTFLLRRGGAGEGEVEEAERALRRAIEMHPNHPTLEIL</sequence>
<feature type="domain" description="Disease resistance protein winged helix" evidence="4">
    <location>
        <begin position="167"/>
        <end position="240"/>
    </location>
</feature>
<dbReference type="PANTHER" id="PTHR23155:SF1116">
    <property type="entry name" value="OS12G0273300 PROTEIN"/>
    <property type="match status" value="1"/>
</dbReference>
<dbReference type="EMBL" id="CM003535">
    <property type="protein sequence ID" value="RCV39137.1"/>
    <property type="molecule type" value="Genomic_DNA"/>
</dbReference>
<dbReference type="Pfam" id="PF23559">
    <property type="entry name" value="WHD_DRP"/>
    <property type="match status" value="1"/>
</dbReference>
<evidence type="ECO:0000259" key="3">
    <source>
        <dbReference type="Pfam" id="PF00931"/>
    </source>
</evidence>
<dbReference type="Gene3D" id="1.10.8.430">
    <property type="entry name" value="Helical domain of apoptotic protease-activating factors"/>
    <property type="match status" value="1"/>
</dbReference>
<feature type="domain" description="Disease resistance R13L4/SHOC-2-like LRR" evidence="5">
    <location>
        <begin position="290"/>
        <end position="645"/>
    </location>
</feature>
<dbReference type="Gene3D" id="3.80.10.10">
    <property type="entry name" value="Ribonuclease Inhibitor"/>
    <property type="match status" value="1"/>
</dbReference>
<dbReference type="Gene3D" id="3.40.50.300">
    <property type="entry name" value="P-loop containing nucleotide triphosphate hydrolases"/>
    <property type="match status" value="1"/>
</dbReference>
<evidence type="ECO:0000259" key="5">
    <source>
        <dbReference type="Pfam" id="PF23598"/>
    </source>
</evidence>
<evidence type="ECO:0000256" key="2">
    <source>
        <dbReference type="ARBA" id="ARBA00022821"/>
    </source>
</evidence>
<dbReference type="Pfam" id="PF00931">
    <property type="entry name" value="NB-ARC"/>
    <property type="match status" value="1"/>
</dbReference>
<name>A0A368S9U7_SETIT</name>
<dbReference type="GO" id="GO:0009626">
    <property type="term" value="P:plant-type hypersensitive response"/>
    <property type="evidence" value="ECO:0007669"/>
    <property type="project" value="UniProtKB-ARBA"/>
</dbReference>
<accession>A0A368S9U7</accession>
<dbReference type="SUPFAM" id="SSF52540">
    <property type="entry name" value="P-loop containing nucleoside triphosphate hydrolases"/>
    <property type="match status" value="1"/>
</dbReference>
<dbReference type="GO" id="GO:0042742">
    <property type="term" value="P:defense response to bacterium"/>
    <property type="evidence" value="ECO:0007669"/>
    <property type="project" value="UniProtKB-ARBA"/>
</dbReference>
<dbReference type="Gene3D" id="1.10.10.10">
    <property type="entry name" value="Winged helix-like DNA-binding domain superfamily/Winged helix DNA-binding domain"/>
    <property type="match status" value="1"/>
</dbReference>
<evidence type="ECO:0000313" key="6">
    <source>
        <dbReference type="EMBL" id="RCV39138.1"/>
    </source>
</evidence>
<dbReference type="FunFam" id="1.10.10.10:FF:000322">
    <property type="entry name" value="Probable disease resistance protein At1g63360"/>
    <property type="match status" value="1"/>
</dbReference>
<dbReference type="InterPro" id="IPR002182">
    <property type="entry name" value="NB-ARC"/>
</dbReference>
<dbReference type="InterPro" id="IPR027417">
    <property type="entry name" value="P-loop_NTPase"/>
</dbReference>
<dbReference type="InterPro" id="IPR036388">
    <property type="entry name" value="WH-like_DNA-bd_sf"/>
</dbReference>
<dbReference type="PANTHER" id="PTHR23155">
    <property type="entry name" value="DISEASE RESISTANCE PROTEIN RP"/>
    <property type="match status" value="1"/>
</dbReference>
<dbReference type="GO" id="GO:0043531">
    <property type="term" value="F:ADP binding"/>
    <property type="evidence" value="ECO:0007669"/>
    <property type="project" value="InterPro"/>
</dbReference>
<dbReference type="InterPro" id="IPR044974">
    <property type="entry name" value="Disease_R_plants"/>
</dbReference>
<dbReference type="SUPFAM" id="SSF52058">
    <property type="entry name" value="L domain-like"/>
    <property type="match status" value="1"/>
</dbReference>
<keyword evidence="2" id="KW-0611">Plant defense</keyword>
<dbReference type="InterPro" id="IPR042197">
    <property type="entry name" value="Apaf_helical"/>
</dbReference>
<protein>
    <submittedName>
        <fullName evidence="6">Uncharacterized protein</fullName>
    </submittedName>
</protein>
<keyword evidence="1" id="KW-0677">Repeat</keyword>
<reference evidence="6" key="2">
    <citation type="submission" date="2015-07" db="EMBL/GenBank/DDBJ databases">
        <authorList>
            <person name="Noorani M."/>
        </authorList>
    </citation>
    <scope>NUCLEOTIDE SEQUENCE</scope>
    <source>
        <strain evidence="6">Yugu1</strain>
    </source>
</reference>
<dbReference type="InterPro" id="IPR055414">
    <property type="entry name" value="LRR_R13L4/SHOC2-like"/>
</dbReference>
<proteinExistence type="predicted"/>
<dbReference type="InterPro" id="IPR032675">
    <property type="entry name" value="LRR_dom_sf"/>
</dbReference>
<dbReference type="GO" id="GO:0002758">
    <property type="term" value="P:innate immune response-activating signaling pathway"/>
    <property type="evidence" value="ECO:0007669"/>
    <property type="project" value="UniProtKB-ARBA"/>
</dbReference>